<dbReference type="RefSeq" id="XP_070914309.1">
    <property type="nucleotide sequence ID" value="XM_071058208.1"/>
</dbReference>
<evidence type="ECO:0000313" key="3">
    <source>
        <dbReference type="EMBL" id="GAB1312576.1"/>
    </source>
</evidence>
<dbReference type="GeneID" id="98173531"/>
<protein>
    <submittedName>
        <fullName evidence="3">Uncharacterized protein</fullName>
    </submittedName>
</protein>
<dbReference type="Proteomes" id="UP001628179">
    <property type="component" value="Unassembled WGS sequence"/>
</dbReference>
<evidence type="ECO:0000256" key="1">
    <source>
        <dbReference type="SAM" id="MobiDB-lite"/>
    </source>
</evidence>
<gene>
    <name evidence="3" type="ORF">MFIFM68171_02786</name>
</gene>
<keyword evidence="4" id="KW-1185">Reference proteome</keyword>
<accession>A0ABQ0G475</accession>
<organism evidence="3 4">
    <name type="scientific">Madurella fahalii</name>
    <dbReference type="NCBI Taxonomy" id="1157608"/>
    <lineage>
        <taxon>Eukaryota</taxon>
        <taxon>Fungi</taxon>
        <taxon>Dikarya</taxon>
        <taxon>Ascomycota</taxon>
        <taxon>Pezizomycotina</taxon>
        <taxon>Sordariomycetes</taxon>
        <taxon>Sordariomycetidae</taxon>
        <taxon>Sordariales</taxon>
        <taxon>Sordariales incertae sedis</taxon>
        <taxon>Madurella</taxon>
    </lineage>
</organism>
<evidence type="ECO:0000256" key="2">
    <source>
        <dbReference type="SAM" id="Phobius"/>
    </source>
</evidence>
<feature type="transmembrane region" description="Helical" evidence="2">
    <location>
        <begin position="12"/>
        <end position="34"/>
    </location>
</feature>
<keyword evidence="2" id="KW-0472">Membrane</keyword>
<reference evidence="3 4" key="1">
    <citation type="submission" date="2024-09" db="EMBL/GenBank/DDBJ databases">
        <title>Itraconazole resistance in Madurella fahalii resulting from another homologue of gene encoding cytochrome P450 14-alpha sterol demethylase (CYP51).</title>
        <authorList>
            <person name="Yoshioka I."/>
            <person name="Fahal A.H."/>
            <person name="Kaneko S."/>
            <person name="Yaguchi T."/>
        </authorList>
    </citation>
    <scope>NUCLEOTIDE SEQUENCE [LARGE SCALE GENOMIC DNA]</scope>
    <source>
        <strain evidence="3 4">IFM 68171</strain>
    </source>
</reference>
<keyword evidence="2" id="KW-1133">Transmembrane helix</keyword>
<comment type="caution">
    <text evidence="3">The sequence shown here is derived from an EMBL/GenBank/DDBJ whole genome shotgun (WGS) entry which is preliminary data.</text>
</comment>
<dbReference type="EMBL" id="BAAFSV010000002">
    <property type="protein sequence ID" value="GAB1312576.1"/>
    <property type="molecule type" value="Genomic_DNA"/>
</dbReference>
<name>A0ABQ0G475_9PEZI</name>
<keyword evidence="2" id="KW-0812">Transmembrane</keyword>
<evidence type="ECO:0000313" key="4">
    <source>
        <dbReference type="Proteomes" id="UP001628179"/>
    </source>
</evidence>
<feature type="region of interest" description="Disordered" evidence="1">
    <location>
        <begin position="291"/>
        <end position="313"/>
    </location>
</feature>
<proteinExistence type="predicted"/>
<sequence>MAEELDLAATIGTWVAASLALFAIVGVLGPFLIWRASKTERHQALDKLEKGEAQNGGYISKGIPVTKSIRLFRRVHVPLLQKAPELPSATLRWNMDASSVSQESASWVQFCLLLGGYGISSTLGDLLQIAGGRTWLPLHKNWILIIGIVGRYARCPDLGKNPVKLKGKVKSIQASPGRLFSRNRLFTLYGKQFLNQDWSRKYTNSSRMYDDDRHAFKPLHGIIGTIWLPQTLDDGSEPKVYYTQHLREQMGDVSTDVLTVGAMFWLSVGCLPALSGDVYCLGNVEYVHVEAEEPPGPRPSSTPGHQHMRAMSQDTTRLTHFETEESSSDDDSSVDHVRMPSHFVHSQVETLQKPSQRKIGVPRAFQFSTVSERVEELVSVANSLEGADHSTAYSLEEVELSEEATQVLTEAAGSTFHSIDSEFIRLGKDRALTDNSRTADSAPSFIRRSAGQTLASVLLSLPLSPDGYLMSADRSSLCRGMLSNAPSPSLTCSLVSSMMSGNSPFPPTSATSSLQQAMPYSTCASPLNPTVPGFAPSTTSKR</sequence>